<evidence type="ECO:0000313" key="2">
    <source>
        <dbReference type="Proteomes" id="UP001465668"/>
    </source>
</evidence>
<evidence type="ECO:0000313" key="1">
    <source>
        <dbReference type="EMBL" id="KAK9779468.1"/>
    </source>
</evidence>
<keyword evidence="2" id="KW-1185">Reference proteome</keyword>
<name>A0ABR2Y082_9PEZI</name>
<accession>A0ABR2Y082</accession>
<sequence>MNHGSGRSEAELAVPSVNSFRRSVYADPQDGRTGNHDNPLDGSRVGGFWPALLPIVTLYGTPDEVVRLSVQVLMAIEGRWAMPFLDESRFEVGSDKRRRFCRGKDDAIQNQDVRSRLYPVWRMLSMQIPKVFPNMVMQTRRSSLPVGLQTGFPTDAKVRLLNVPREICKPTLVKARVAILDDDIHTE</sequence>
<protein>
    <submittedName>
        <fullName evidence="1">Uncharacterized protein</fullName>
    </submittedName>
</protein>
<proteinExistence type="predicted"/>
<gene>
    <name evidence="1" type="ORF">SCAR479_03534</name>
</gene>
<organism evidence="1 2">
    <name type="scientific">Seiridium cardinale</name>
    <dbReference type="NCBI Taxonomy" id="138064"/>
    <lineage>
        <taxon>Eukaryota</taxon>
        <taxon>Fungi</taxon>
        <taxon>Dikarya</taxon>
        <taxon>Ascomycota</taxon>
        <taxon>Pezizomycotina</taxon>
        <taxon>Sordariomycetes</taxon>
        <taxon>Xylariomycetidae</taxon>
        <taxon>Amphisphaeriales</taxon>
        <taxon>Sporocadaceae</taxon>
        <taxon>Seiridium</taxon>
    </lineage>
</organism>
<dbReference type="EMBL" id="JARVKM010000010">
    <property type="protein sequence ID" value="KAK9779468.1"/>
    <property type="molecule type" value="Genomic_DNA"/>
</dbReference>
<comment type="caution">
    <text evidence="1">The sequence shown here is derived from an EMBL/GenBank/DDBJ whole genome shotgun (WGS) entry which is preliminary data.</text>
</comment>
<dbReference type="Proteomes" id="UP001465668">
    <property type="component" value="Unassembled WGS sequence"/>
</dbReference>
<reference evidence="1 2" key="1">
    <citation type="submission" date="2024-02" db="EMBL/GenBank/DDBJ databases">
        <title>First draft genome assembly of two strains of Seiridium cardinale.</title>
        <authorList>
            <person name="Emiliani G."/>
            <person name="Scali E."/>
        </authorList>
    </citation>
    <scope>NUCLEOTIDE SEQUENCE [LARGE SCALE GENOMIC DNA]</scope>
    <source>
        <strain evidence="1 2">BM-138-000479</strain>
    </source>
</reference>